<dbReference type="AlphaFoldDB" id="A0A1M6PVZ5"/>
<organism evidence="1 2">
    <name type="scientific">Muricoccus roseus</name>
    <dbReference type="NCBI Taxonomy" id="198092"/>
    <lineage>
        <taxon>Bacteria</taxon>
        <taxon>Pseudomonadati</taxon>
        <taxon>Pseudomonadota</taxon>
        <taxon>Alphaproteobacteria</taxon>
        <taxon>Acetobacterales</taxon>
        <taxon>Roseomonadaceae</taxon>
        <taxon>Muricoccus</taxon>
    </lineage>
</organism>
<dbReference type="Proteomes" id="UP000184387">
    <property type="component" value="Unassembled WGS sequence"/>
</dbReference>
<evidence type="ECO:0000313" key="2">
    <source>
        <dbReference type="Proteomes" id="UP000184387"/>
    </source>
</evidence>
<evidence type="ECO:0000313" key="1">
    <source>
        <dbReference type="EMBL" id="SHK12125.1"/>
    </source>
</evidence>
<protein>
    <submittedName>
        <fullName evidence="1">Uncharacterized protein</fullName>
    </submittedName>
</protein>
<accession>A0A1M6PVZ5</accession>
<dbReference type="EMBL" id="FQZF01000032">
    <property type="protein sequence ID" value="SHK12125.1"/>
    <property type="molecule type" value="Genomic_DNA"/>
</dbReference>
<gene>
    <name evidence="1" type="ORF">SAMN02745194_04231</name>
</gene>
<name>A0A1M6PVZ5_9PROT</name>
<dbReference type="STRING" id="198092.SAMN02745194_04231"/>
<dbReference type="OrthoDB" id="7218936at2"/>
<keyword evidence="2" id="KW-1185">Reference proteome</keyword>
<dbReference type="RefSeq" id="WP_073138448.1">
    <property type="nucleotide sequence ID" value="NZ_FQZF01000032.1"/>
</dbReference>
<proteinExistence type="predicted"/>
<reference evidence="1 2" key="1">
    <citation type="submission" date="2016-11" db="EMBL/GenBank/DDBJ databases">
        <authorList>
            <person name="Jaros S."/>
            <person name="Januszkiewicz K."/>
            <person name="Wedrychowicz H."/>
        </authorList>
    </citation>
    <scope>NUCLEOTIDE SEQUENCE [LARGE SCALE GENOMIC DNA]</scope>
    <source>
        <strain evidence="1 2">DSM 14916</strain>
    </source>
</reference>
<sequence length="115" mass="12223">MEIRRLAARPGPDLFTRIPAADAGEPIACTRCSSTFDADPTIAVGCPTCGAPEGERCRLPAQGGLHRSHYTRAHIALRTGRMGACEALTWDRLHALPVRLPAASCPTAVPVHASR</sequence>